<evidence type="ECO:0000259" key="3">
    <source>
        <dbReference type="Pfam" id="PF16344"/>
    </source>
</evidence>
<accession>A0ABT8KXA4</accession>
<dbReference type="Gene3D" id="3.55.50.30">
    <property type="match status" value="1"/>
</dbReference>
<evidence type="ECO:0000313" key="4">
    <source>
        <dbReference type="EMBL" id="MDN5204243.1"/>
    </source>
</evidence>
<feature type="domain" description="Protein FecR C-terminal" evidence="3">
    <location>
        <begin position="269"/>
        <end position="335"/>
    </location>
</feature>
<evidence type="ECO:0000259" key="2">
    <source>
        <dbReference type="Pfam" id="PF04773"/>
    </source>
</evidence>
<reference evidence="4" key="1">
    <citation type="submission" date="2023-06" db="EMBL/GenBank/DDBJ databases">
        <title>Genomic of Parafulvivirga corallium.</title>
        <authorList>
            <person name="Wang G."/>
        </authorList>
    </citation>
    <scope>NUCLEOTIDE SEQUENCE</scope>
    <source>
        <strain evidence="4">BMA10</strain>
    </source>
</reference>
<name>A0ABT8KXA4_9BACT</name>
<dbReference type="InterPro" id="IPR006860">
    <property type="entry name" value="FecR"/>
</dbReference>
<keyword evidence="1" id="KW-0812">Transmembrane</keyword>
<evidence type="ECO:0000256" key="1">
    <source>
        <dbReference type="SAM" id="Phobius"/>
    </source>
</evidence>
<evidence type="ECO:0000313" key="5">
    <source>
        <dbReference type="Proteomes" id="UP001172082"/>
    </source>
</evidence>
<proteinExistence type="predicted"/>
<comment type="caution">
    <text evidence="4">The sequence shown here is derived from an EMBL/GenBank/DDBJ whole genome shotgun (WGS) entry which is preliminary data.</text>
</comment>
<keyword evidence="1" id="KW-1133">Transmembrane helix</keyword>
<dbReference type="Pfam" id="PF04773">
    <property type="entry name" value="FecR"/>
    <property type="match status" value="1"/>
</dbReference>
<protein>
    <submittedName>
        <fullName evidence="4">FecR family protein</fullName>
    </submittedName>
</protein>
<dbReference type="PANTHER" id="PTHR30273:SF2">
    <property type="entry name" value="PROTEIN FECR"/>
    <property type="match status" value="1"/>
</dbReference>
<dbReference type="Gene3D" id="2.60.120.1440">
    <property type="match status" value="1"/>
</dbReference>
<dbReference type="PANTHER" id="PTHR30273">
    <property type="entry name" value="PERIPLASMIC SIGNAL SENSOR AND SIGMA FACTOR ACTIVATOR FECR-RELATED"/>
    <property type="match status" value="1"/>
</dbReference>
<dbReference type="RefSeq" id="WP_346754268.1">
    <property type="nucleotide sequence ID" value="NZ_JAUJEA010000010.1"/>
</dbReference>
<sequence>MPKLSDYTLEDFLVDESFQRFVRENSDTDRVIWEEYLRLHPEKEATLLEAKKIIDQLYIKIPQKEFQYELEKFRSIVEANKINVPKERSSNRFKRYGIAAFVSVILLTTVFFGLKNYSSYSESKVISLVERTTERGRKSNLLLKDSTRIKLNAQTTIKYAETFKDDIREVQLIGEAFFDVKEDKERPFIVHVGDVSIKVLGTSFNVRAYPEENTLSVSLVTGKVEILKNGHIELTLTPNYEATLTKSSDHLIKSLFDPKLKLAWKDDIIRFEKASFAEIVTVLERWYDVDFIYDKDIDVEGFTGEFTRMSLENLLKGMSHSVGFDFKIEGRKVWILTK</sequence>
<keyword evidence="1" id="KW-0472">Membrane</keyword>
<gene>
    <name evidence="4" type="ORF">QQ008_22820</name>
</gene>
<dbReference type="PIRSF" id="PIRSF018266">
    <property type="entry name" value="FecR"/>
    <property type="match status" value="1"/>
</dbReference>
<keyword evidence="5" id="KW-1185">Reference proteome</keyword>
<dbReference type="Pfam" id="PF16344">
    <property type="entry name" value="FecR_C"/>
    <property type="match status" value="1"/>
</dbReference>
<feature type="domain" description="FecR protein" evidence="2">
    <location>
        <begin position="132"/>
        <end position="225"/>
    </location>
</feature>
<dbReference type="InterPro" id="IPR032508">
    <property type="entry name" value="FecR_C"/>
</dbReference>
<feature type="transmembrane region" description="Helical" evidence="1">
    <location>
        <begin position="96"/>
        <end position="114"/>
    </location>
</feature>
<dbReference type="EMBL" id="JAUJEA010000010">
    <property type="protein sequence ID" value="MDN5204243.1"/>
    <property type="molecule type" value="Genomic_DNA"/>
</dbReference>
<dbReference type="Proteomes" id="UP001172082">
    <property type="component" value="Unassembled WGS sequence"/>
</dbReference>
<dbReference type="InterPro" id="IPR012373">
    <property type="entry name" value="Ferrdict_sens_TM"/>
</dbReference>
<organism evidence="4 5">
    <name type="scientific">Splendidivirga corallicola</name>
    <dbReference type="NCBI Taxonomy" id="3051826"/>
    <lineage>
        <taxon>Bacteria</taxon>
        <taxon>Pseudomonadati</taxon>
        <taxon>Bacteroidota</taxon>
        <taxon>Cytophagia</taxon>
        <taxon>Cytophagales</taxon>
        <taxon>Splendidivirgaceae</taxon>
        <taxon>Splendidivirga</taxon>
    </lineage>
</organism>